<feature type="chain" id="PRO_5031237362" evidence="5">
    <location>
        <begin position="25"/>
        <end position="580"/>
    </location>
</feature>
<feature type="signal peptide" evidence="5">
    <location>
        <begin position="1"/>
        <end position="24"/>
    </location>
</feature>
<dbReference type="EMBL" id="LC585263">
    <property type="protein sequence ID" value="BCM94850.1"/>
    <property type="molecule type" value="mRNA"/>
</dbReference>
<dbReference type="Pfam" id="PF08244">
    <property type="entry name" value="Glyco_hydro_32C"/>
    <property type="match status" value="1"/>
</dbReference>
<evidence type="ECO:0000256" key="3">
    <source>
        <dbReference type="ARBA" id="ARBA00023295"/>
    </source>
</evidence>
<dbReference type="SMART" id="SM00640">
    <property type="entry name" value="Glyco_32"/>
    <property type="match status" value="1"/>
</dbReference>
<dbReference type="SUPFAM" id="SSF49899">
    <property type="entry name" value="Concanavalin A-like lectins/glucanases"/>
    <property type="match status" value="1"/>
</dbReference>
<evidence type="ECO:0000256" key="1">
    <source>
        <dbReference type="ARBA" id="ARBA00009902"/>
    </source>
</evidence>
<dbReference type="GO" id="GO:0005975">
    <property type="term" value="P:carbohydrate metabolic process"/>
    <property type="evidence" value="ECO:0007669"/>
    <property type="project" value="InterPro"/>
</dbReference>
<dbReference type="FunFam" id="2.115.10.20:FF:000001">
    <property type="entry name" value="Beta-fructofuranosidase, insoluble isoenzyme CWINV1"/>
    <property type="match status" value="1"/>
</dbReference>
<dbReference type="PANTHER" id="PTHR31953">
    <property type="entry name" value="BETA-FRUCTOFURANOSIDASE, INSOLUBLE ISOENZYME CWINV1-RELATED"/>
    <property type="match status" value="1"/>
</dbReference>
<dbReference type="SUPFAM" id="SSF75005">
    <property type="entry name" value="Arabinanase/levansucrase/invertase"/>
    <property type="match status" value="1"/>
</dbReference>
<evidence type="ECO:0000259" key="7">
    <source>
        <dbReference type="Pfam" id="PF08244"/>
    </source>
</evidence>
<organism evidence="8">
    <name type="scientific">Eustoma russellianum</name>
    <name type="common">Showy prairie gentian</name>
    <name type="synonym">Eustoma grandiflorum</name>
    <dbReference type="NCBI Taxonomy" id="52518"/>
    <lineage>
        <taxon>Eukaryota</taxon>
        <taxon>Viridiplantae</taxon>
        <taxon>Streptophyta</taxon>
        <taxon>Embryophyta</taxon>
        <taxon>Tracheophyta</taxon>
        <taxon>Spermatophyta</taxon>
        <taxon>Magnoliopsida</taxon>
        <taxon>eudicotyledons</taxon>
        <taxon>Gunneridae</taxon>
        <taxon>Pentapetalae</taxon>
        <taxon>asterids</taxon>
        <taxon>lamiids</taxon>
        <taxon>Gentianales</taxon>
        <taxon>Gentianaceae</taxon>
        <taxon>Chironieae</taxon>
        <taxon>Chironiinae</taxon>
        <taxon>Eustoma</taxon>
    </lineage>
</organism>
<dbReference type="InterPro" id="IPR018053">
    <property type="entry name" value="Glyco_hydro_32_AS"/>
</dbReference>
<protein>
    <submittedName>
        <fullName evidence="8">Cell-wall invertase 2</fullName>
    </submittedName>
</protein>
<dbReference type="InterPro" id="IPR013189">
    <property type="entry name" value="Glyco_hydro_32_C"/>
</dbReference>
<evidence type="ECO:0000256" key="2">
    <source>
        <dbReference type="ARBA" id="ARBA00022801"/>
    </source>
</evidence>
<dbReference type="InterPro" id="IPR001362">
    <property type="entry name" value="Glyco_hydro_32"/>
</dbReference>
<evidence type="ECO:0000256" key="4">
    <source>
        <dbReference type="RuleBase" id="RU362110"/>
    </source>
</evidence>
<dbReference type="InterPro" id="IPR050551">
    <property type="entry name" value="Fructan_Metab_Enzymes"/>
</dbReference>
<dbReference type="InterPro" id="IPR013148">
    <property type="entry name" value="Glyco_hydro_32_N"/>
</dbReference>
<sequence length="580" mass="65844">MELPRNLNWALPVFFLLSSLVSNGVLVESSHKVYIHLQNEGAVNVQTVHRTGYHFQPPMHWINDPNGPMYFNGHYHLFYQYNPKGAVWGNIIWAHSVSKDLINWIPLKPAIVWSKPFDQYGAWSGSATILPGNKPVILYTGIIDPYKTQVQNYAIPANYSDPYLEEWIKPDDNPLIVAPIGVNKTLFRDPSTAWMGQDGHWRIILGGVRKHRGMAYLYRSRDFKKWIKAKHPLHSVAGDGNFECPDFYPVQVTGENGLDSSANGPNVKYVFKASFDKTRFEYYSIGTWSHVDDKYVPDPGMVETWKGLRYDYGNFYASKSFFDHGKNRRIVWGWANESDTPEDDMTKGWAGIQLIPRKVWLDPNGKQLLQWPVEELNTLRTNHTQLRNQQLAKGVWNKVSGITAAQADVEVVFSFPSLDKAEKYEPCWNDLYAEDVCAIKGGLSEGGLGPFGLATLASKADGEFTPVSFTIFKDDKGYKVLFCSDARRSSTRKMEPKLYRPSFGGWVDVDLSQKKISLRTLIDHSVVEAFAAGGKTVISSRVYPEHAIYDKAELYAFNNGTEIITVENLDAWSMKRPQMN</sequence>
<proteinExistence type="evidence at transcript level"/>
<dbReference type="Gene3D" id="2.60.120.560">
    <property type="entry name" value="Exo-inulinase, domain 1"/>
    <property type="match status" value="1"/>
</dbReference>
<dbReference type="InterPro" id="IPR023296">
    <property type="entry name" value="Glyco_hydro_beta-prop_sf"/>
</dbReference>
<evidence type="ECO:0000313" key="8">
    <source>
        <dbReference type="EMBL" id="BCM94850.1"/>
    </source>
</evidence>
<evidence type="ECO:0000256" key="5">
    <source>
        <dbReference type="SAM" id="SignalP"/>
    </source>
</evidence>
<dbReference type="Gene3D" id="2.115.10.20">
    <property type="entry name" value="Glycosyl hydrolase domain, family 43"/>
    <property type="match status" value="1"/>
</dbReference>
<keyword evidence="2 4" id="KW-0378">Hydrolase</keyword>
<dbReference type="GO" id="GO:0004553">
    <property type="term" value="F:hydrolase activity, hydrolyzing O-glycosyl compounds"/>
    <property type="evidence" value="ECO:0007669"/>
    <property type="project" value="InterPro"/>
</dbReference>
<comment type="similarity">
    <text evidence="1 4">Belongs to the glycosyl hydrolase 32 family.</text>
</comment>
<dbReference type="AlphaFoldDB" id="A0A7R7EE16"/>
<dbReference type="PROSITE" id="PS00609">
    <property type="entry name" value="GLYCOSYL_HYDROL_F32"/>
    <property type="match status" value="1"/>
</dbReference>
<accession>A0A7R7EE16</accession>
<keyword evidence="3 4" id="KW-0326">Glycosidase</keyword>
<keyword evidence="5" id="KW-0732">Signal</keyword>
<dbReference type="InterPro" id="IPR013320">
    <property type="entry name" value="ConA-like_dom_sf"/>
</dbReference>
<reference evidence="8" key="1">
    <citation type="submission" date="2020-09" db="EMBL/GenBank/DDBJ databases">
        <title>Identification of invertase genes differentially expressed during flower development in Eustoma.</title>
        <authorList>
            <person name="Harada T."/>
            <person name="Eguchi Y."/>
            <person name="Inada Y."/>
            <person name="Onishi K."/>
            <person name="Hishikawa K."/>
        </authorList>
    </citation>
    <scope>NUCLEOTIDE SEQUENCE</scope>
</reference>
<feature type="domain" description="Glycosyl hydrolase family 32 N-terminal" evidence="6">
    <location>
        <begin position="54"/>
        <end position="372"/>
    </location>
</feature>
<gene>
    <name evidence="8" type="primary">EgCWIN2</name>
</gene>
<name>A0A7R7EE16_EUSRU</name>
<dbReference type="Pfam" id="PF00251">
    <property type="entry name" value="Glyco_hydro_32N"/>
    <property type="match status" value="1"/>
</dbReference>
<evidence type="ECO:0000259" key="6">
    <source>
        <dbReference type="Pfam" id="PF00251"/>
    </source>
</evidence>
<feature type="domain" description="Glycosyl hydrolase family 32 C-terminal" evidence="7">
    <location>
        <begin position="375"/>
        <end position="573"/>
    </location>
</feature>
<dbReference type="CDD" id="cd18624">
    <property type="entry name" value="GH32_Fruct1-like"/>
    <property type="match status" value="1"/>
</dbReference>